<name>A0AAU7Y043_9PSED</name>
<evidence type="ECO:0000313" key="2">
    <source>
        <dbReference type="EMBL" id="BCD84461.1"/>
    </source>
</evidence>
<organism evidence="3">
    <name type="scientific">Pseudomonas solani</name>
    <dbReference type="NCBI Taxonomy" id="2731552"/>
    <lineage>
        <taxon>Bacteria</taxon>
        <taxon>Pseudomonadati</taxon>
        <taxon>Pseudomonadota</taxon>
        <taxon>Gammaproteobacteria</taxon>
        <taxon>Pseudomonadales</taxon>
        <taxon>Pseudomonadaceae</taxon>
        <taxon>Pseudomonas</taxon>
    </lineage>
</organism>
<dbReference type="AlphaFoldDB" id="A0AAU7Y043"/>
<evidence type="ECO:0000313" key="3">
    <source>
        <dbReference type="EMBL" id="XBY63088.1"/>
    </source>
</evidence>
<feature type="region of interest" description="Disordered" evidence="1">
    <location>
        <begin position="74"/>
        <end position="100"/>
    </location>
</feature>
<reference evidence="3" key="2">
    <citation type="submission" date="2023-08" db="EMBL/GenBank/DDBJ databases">
        <title>Increased levels of nutrients transform a symbiont into a lethal pathobiont.</title>
        <authorList>
            <person name="Lachnit T."/>
            <person name="Ulrich L."/>
            <person name="Willmer F.M."/>
            <person name="Hasenbein T."/>
            <person name="Steiner L.X."/>
            <person name="Wolters M."/>
            <person name="Herbst E.M."/>
            <person name="Deines P."/>
        </authorList>
    </citation>
    <scope>NUCLEOTIDE SEQUENCE</scope>
    <source>
        <strain evidence="3">T3</strain>
    </source>
</reference>
<evidence type="ECO:0000256" key="1">
    <source>
        <dbReference type="SAM" id="MobiDB-lite"/>
    </source>
</evidence>
<dbReference type="RefSeq" id="WP_021217087.1">
    <property type="nucleotide sequence ID" value="NZ_AP023081.1"/>
</dbReference>
<gene>
    <name evidence="3" type="ORF">ABS648_24560</name>
    <name evidence="2" type="ORF">PSm6_08680</name>
</gene>
<dbReference type="Proteomes" id="UP001064896">
    <property type="component" value="Chromosome"/>
</dbReference>
<accession>A0AAU7Y043</accession>
<reference evidence="2" key="1">
    <citation type="submission" date="2020-05" db="EMBL/GenBank/DDBJ databases">
        <title>Complete genome sequence of Pseudomonas sp. Sm006.</title>
        <authorList>
            <person name="Takeuchi K."/>
            <person name="Someya N."/>
        </authorList>
    </citation>
    <scope>NUCLEOTIDE SEQUENCE</scope>
    <source>
        <strain evidence="2">Sm006</strain>
    </source>
</reference>
<dbReference type="EMBL" id="AP023081">
    <property type="protein sequence ID" value="BCD84461.1"/>
    <property type="molecule type" value="Genomic_DNA"/>
</dbReference>
<dbReference type="EMBL" id="CP158373">
    <property type="protein sequence ID" value="XBY63088.1"/>
    <property type="molecule type" value="Genomic_DNA"/>
</dbReference>
<feature type="compositionally biased region" description="Basic and acidic residues" evidence="1">
    <location>
        <begin position="89"/>
        <end position="100"/>
    </location>
</feature>
<proteinExistence type="predicted"/>
<protein>
    <submittedName>
        <fullName evidence="3">Uncharacterized protein</fullName>
    </submittedName>
</protein>
<sequence length="100" mass="11181">MEYKINFGIDASELQLLEKQEYKIVTFQKPGSTHNPAWCVLTPPAPHTWIDFDAGYNLYKGYKTGEGFVPVQVDTSELGPSPHEALPLTERDGLGKDKVD</sequence>
<evidence type="ECO:0000313" key="4">
    <source>
        <dbReference type="Proteomes" id="UP001064896"/>
    </source>
</evidence>
<keyword evidence="4" id="KW-1185">Reference proteome</keyword>